<organism evidence="1 2">
    <name type="scientific">Cyanidiococcus yangmingshanensis</name>
    <dbReference type="NCBI Taxonomy" id="2690220"/>
    <lineage>
        <taxon>Eukaryota</taxon>
        <taxon>Rhodophyta</taxon>
        <taxon>Bangiophyceae</taxon>
        <taxon>Cyanidiales</taxon>
        <taxon>Cyanidiaceae</taxon>
        <taxon>Cyanidiococcus</taxon>
    </lineage>
</organism>
<proteinExistence type="predicted"/>
<protein>
    <submittedName>
        <fullName evidence="1">Uncharacterized protein</fullName>
    </submittedName>
</protein>
<dbReference type="EMBL" id="VWRR01000008">
    <property type="protein sequence ID" value="KAF6002900.1"/>
    <property type="molecule type" value="Genomic_DNA"/>
</dbReference>
<accession>A0A7J7IJH1</accession>
<evidence type="ECO:0000313" key="2">
    <source>
        <dbReference type="Proteomes" id="UP000530660"/>
    </source>
</evidence>
<reference evidence="1 2" key="1">
    <citation type="journal article" date="2020" name="J. Phycol.">
        <title>Comparative genome analysis reveals Cyanidiococcus gen. nov., a new extremophilic red algal genus sister to Cyanidioschyzon (Cyanidioschyzonaceae, Rhodophyta).</title>
        <authorList>
            <person name="Liu S.-L."/>
            <person name="Chiang Y.-R."/>
            <person name="Yoon H.S."/>
            <person name="Fu H.-Y."/>
        </authorList>
    </citation>
    <scope>NUCLEOTIDE SEQUENCE [LARGE SCALE GENOMIC DNA]</scope>
    <source>
        <strain evidence="1 2">THAL066</strain>
    </source>
</reference>
<comment type="caution">
    <text evidence="1">The sequence shown here is derived from an EMBL/GenBank/DDBJ whole genome shotgun (WGS) entry which is preliminary data.</text>
</comment>
<keyword evidence="2" id="KW-1185">Reference proteome</keyword>
<dbReference type="OrthoDB" id="10367189at2759"/>
<gene>
    <name evidence="1" type="ORF">F1559_000426</name>
</gene>
<name>A0A7J7IJH1_9RHOD</name>
<dbReference type="Proteomes" id="UP000530660">
    <property type="component" value="Unassembled WGS sequence"/>
</dbReference>
<dbReference type="AlphaFoldDB" id="A0A7J7IJH1"/>
<sequence>MVSRRTVAAKQRSLQQPRPRRSFSFSWRVVLLTLALYGGLLACRWKHNRSNQCTHLITYDPSYGGWNNQLLALFVGLHLAQLLGRRLVVPPLIERGRILTELDWTDMLDIEPALHRQWIQSRSERARCGQQPATSTVAFDGRNISLRLHRDAACEEAITALRAASAHAGPRLLQIANTYGLVRCFTRHDKSFLRLWQHAQLRPTHVARHWLQQWQALETASVRPLVIVVHVRSSGFEARAHQRRPHEFPGRTLHAWMLAGNGSACMHPAQRSALCQICAIQRRDPDARPVHFYFMHDEHAESLKVLAHWKAFVEASDQCGAAGGRVYDFTQSVWAAYEGFDTLSLVTEMYLAIYGAHLFVGSTLSTLSSNVARWRSLARYPLAPSLSYTGDRYLSAIPHILGFH</sequence>
<evidence type="ECO:0000313" key="1">
    <source>
        <dbReference type="EMBL" id="KAF6002900.1"/>
    </source>
</evidence>